<name>A0AAQ3LA40_9BACT</name>
<dbReference type="Gene3D" id="3.90.1140.10">
    <property type="entry name" value="Cyclic phosphodiesterase"/>
    <property type="match status" value="1"/>
</dbReference>
<reference evidence="1 2" key="1">
    <citation type="submission" date="2023-10" db="EMBL/GenBank/DDBJ databases">
        <title>Rubellicoccus peritrichatus gen. nov., sp. nov., isolated from an algae of coral reef tank.</title>
        <authorList>
            <person name="Luo J."/>
        </authorList>
    </citation>
    <scope>NUCLEOTIDE SEQUENCE [LARGE SCALE GENOMIC DNA]</scope>
    <source>
        <strain evidence="1 2">CR14</strain>
    </source>
</reference>
<dbReference type="Pfam" id="PF13563">
    <property type="entry name" value="2_5_RNA_ligase2"/>
    <property type="match status" value="1"/>
</dbReference>
<proteinExistence type="predicted"/>
<accession>A0AAQ3LA40</accession>
<evidence type="ECO:0008006" key="3">
    <source>
        <dbReference type="Google" id="ProtNLM"/>
    </source>
</evidence>
<sequence length="169" mass="19141">MKIDKPTYLIAELSGELSSFVSECRKQFNPERVHWPVDITIIGSSGVGTFREGQDLQLLVDSIAPVIRENCFDSVEFYSYGIFPDTGIYYFAPDRKNFDPLHSKVKSSGVLFNQNNWPYNPHCTVRAGDRPDCEIDALLDSITLPQKASIDCFSLYQPEPNGGTRIHRF</sequence>
<gene>
    <name evidence="1" type="ORF">RZN69_05055</name>
</gene>
<protein>
    <recommendedName>
        <fullName evidence="3">2'-5' RNA ligase</fullName>
    </recommendedName>
</protein>
<keyword evidence="2" id="KW-1185">Reference proteome</keyword>
<organism evidence="1 2">
    <name type="scientific">Rubellicoccus peritrichatus</name>
    <dbReference type="NCBI Taxonomy" id="3080537"/>
    <lineage>
        <taxon>Bacteria</taxon>
        <taxon>Pseudomonadati</taxon>
        <taxon>Verrucomicrobiota</taxon>
        <taxon>Opitutia</taxon>
        <taxon>Puniceicoccales</taxon>
        <taxon>Cerasicoccaceae</taxon>
        <taxon>Rubellicoccus</taxon>
    </lineage>
</organism>
<dbReference type="EMBL" id="CP136920">
    <property type="protein sequence ID" value="WOO42449.1"/>
    <property type="molecule type" value="Genomic_DNA"/>
</dbReference>
<dbReference type="RefSeq" id="WP_317834970.1">
    <property type="nucleotide sequence ID" value="NZ_CP136920.1"/>
</dbReference>
<evidence type="ECO:0000313" key="2">
    <source>
        <dbReference type="Proteomes" id="UP001304300"/>
    </source>
</evidence>
<dbReference type="Proteomes" id="UP001304300">
    <property type="component" value="Chromosome"/>
</dbReference>
<dbReference type="KEGG" id="puo:RZN69_05055"/>
<dbReference type="AlphaFoldDB" id="A0AAQ3LA40"/>
<evidence type="ECO:0000313" key="1">
    <source>
        <dbReference type="EMBL" id="WOO42449.1"/>
    </source>
</evidence>